<dbReference type="Proteomes" id="UP000516780">
    <property type="component" value="Segment"/>
</dbReference>
<protein>
    <submittedName>
        <fullName evidence="2">Uncharacterized protein</fullName>
    </submittedName>
</protein>
<evidence type="ECO:0000313" key="3">
    <source>
        <dbReference type="Proteomes" id="UP000516780"/>
    </source>
</evidence>
<reference evidence="2 3" key="1">
    <citation type="journal article" date="2020" name="Microb. Ecol.">
        <title>Novel Virus on Filamentous Arthronema africanum Cyanobacterium.</title>
        <authorList>
            <person name="Petrzik K."/>
            <person name="Lukavsky J."/>
            <person name="Koloniuk I."/>
        </authorList>
    </citation>
    <scope>NUCLEOTIDE SEQUENCE [LARGE SCALE GENOMIC DNA]</scope>
</reference>
<accession>A0A7G3WH14</accession>
<organism evidence="2 3">
    <name type="scientific">Arthronema virus TR020</name>
    <dbReference type="NCBI Taxonomy" id="2736280"/>
    <lineage>
        <taxon>Viruses</taxon>
        <taxon>Duplodnaviria</taxon>
        <taxon>Heunggongvirae</taxon>
        <taxon>Uroviricota</taxon>
        <taxon>Caudoviricetes</taxon>
        <taxon>Saffermanviridae</taxon>
        <taxon>Arthrovirus</taxon>
        <taxon>Arthrovirus TR020</taxon>
    </lineage>
</organism>
<feature type="compositionally biased region" description="Polar residues" evidence="1">
    <location>
        <begin position="1"/>
        <end position="26"/>
    </location>
</feature>
<sequence>MVNLKSLGQSFNSHARSTDVPQSRPMTTEEETQLITALNEIVDLSDLNIEYVGESPYANEYELRLDVIVNNRFRTPVLSCPGIMSSHTYTMYRLAHDVRNHVFQSKSFSPFDELLSAFDLIQALRGKVSQYVLDFVFTDVLLINAVYAFNRRSWRTLENGKHHKVCCLETWNASSLLVPSKA</sequence>
<evidence type="ECO:0000313" key="2">
    <source>
        <dbReference type="EMBL" id="QKE60812.1"/>
    </source>
</evidence>
<proteinExistence type="predicted"/>
<evidence type="ECO:0000256" key="1">
    <source>
        <dbReference type="SAM" id="MobiDB-lite"/>
    </source>
</evidence>
<keyword evidence="3" id="KW-1185">Reference proteome</keyword>
<dbReference type="EMBL" id="MT457475">
    <property type="protein sequence ID" value="QKE60812.1"/>
    <property type="molecule type" value="Genomic_DNA"/>
</dbReference>
<feature type="region of interest" description="Disordered" evidence="1">
    <location>
        <begin position="1"/>
        <end position="29"/>
    </location>
</feature>
<name>A0A7G3WH14_9CAUD</name>